<dbReference type="GO" id="GO:0005789">
    <property type="term" value="C:endoplasmic reticulum membrane"/>
    <property type="evidence" value="ECO:0007669"/>
    <property type="project" value="UniProtKB-SubCell"/>
</dbReference>
<dbReference type="OrthoDB" id="10065037at2759"/>
<dbReference type="PANTHER" id="PTHR44303:SF2">
    <property type="entry name" value="DNAJ HOMOLOG SUBFAMILY C MEMBER 16"/>
    <property type="match status" value="1"/>
</dbReference>
<dbReference type="InterPro" id="IPR036249">
    <property type="entry name" value="Thioredoxin-like_sf"/>
</dbReference>
<keyword evidence="9" id="KW-1185">Reference proteome</keyword>
<dbReference type="AlphaFoldDB" id="A0A6P8HDC8"/>
<comment type="subcellular location">
    <subcellularLocation>
        <location evidence="1">Endoplasmic reticulum membrane</location>
        <topology evidence="1">Single-pass type IV membrane protein</topology>
    </subcellularLocation>
</comment>
<dbReference type="Proteomes" id="UP000515163">
    <property type="component" value="Unplaced"/>
</dbReference>
<evidence type="ECO:0000256" key="1">
    <source>
        <dbReference type="ARBA" id="ARBA00004163"/>
    </source>
</evidence>
<accession>A0A6P8HDC8</accession>
<protein>
    <recommendedName>
        <fullName evidence="2">DnaJ homolog subfamily C member 16</fullName>
    </recommendedName>
    <alternativeName>
        <fullName evidence="5">Endoplasmic reticulum DNA J domain-containing protein 8</fullName>
    </alternativeName>
</protein>
<dbReference type="InterPro" id="IPR036869">
    <property type="entry name" value="J_dom_sf"/>
</dbReference>
<evidence type="ECO:0000259" key="8">
    <source>
        <dbReference type="PROSITE" id="PS50076"/>
    </source>
</evidence>
<keyword evidence="6" id="KW-0472">Membrane</keyword>
<dbReference type="KEGG" id="aten:116291375"/>
<evidence type="ECO:0000256" key="7">
    <source>
        <dbReference type="SAM" id="SignalP"/>
    </source>
</evidence>
<dbReference type="SUPFAM" id="SSF52833">
    <property type="entry name" value="Thioredoxin-like"/>
    <property type="match status" value="1"/>
</dbReference>
<dbReference type="SUPFAM" id="SSF46565">
    <property type="entry name" value="Chaperone J-domain"/>
    <property type="match status" value="1"/>
</dbReference>
<dbReference type="GeneID" id="116291375"/>
<dbReference type="GO" id="GO:0006914">
    <property type="term" value="P:autophagy"/>
    <property type="evidence" value="ECO:0007669"/>
    <property type="project" value="UniProtKB-KW"/>
</dbReference>
<dbReference type="InterPro" id="IPR018253">
    <property type="entry name" value="DnaJ_domain_CS"/>
</dbReference>
<dbReference type="InterPro" id="IPR001623">
    <property type="entry name" value="DnaJ_domain"/>
</dbReference>
<gene>
    <name evidence="10" type="primary">LOC116291375</name>
</gene>
<dbReference type="InterPro" id="IPR013766">
    <property type="entry name" value="Thioredoxin_domain"/>
</dbReference>
<dbReference type="FunCoup" id="A0A6P8HDC8">
    <property type="interactions" value="1082"/>
</dbReference>
<dbReference type="SMART" id="SM00271">
    <property type="entry name" value="DnaJ"/>
    <property type="match status" value="1"/>
</dbReference>
<feature type="signal peptide" evidence="7">
    <location>
        <begin position="1"/>
        <end position="22"/>
    </location>
</feature>
<proteinExistence type="predicted"/>
<dbReference type="PANTHER" id="PTHR44303">
    <property type="entry name" value="DNAJ HOMOLOG SUBFAMILY C MEMBER 16"/>
    <property type="match status" value="1"/>
</dbReference>
<dbReference type="Pfam" id="PF00226">
    <property type="entry name" value="DnaJ"/>
    <property type="match status" value="1"/>
</dbReference>
<feature type="chain" id="PRO_5028260622" description="DnaJ homolog subfamily C member 16" evidence="7">
    <location>
        <begin position="23"/>
        <end position="781"/>
    </location>
</feature>
<dbReference type="PROSITE" id="PS50076">
    <property type="entry name" value="DNAJ_2"/>
    <property type="match status" value="1"/>
</dbReference>
<dbReference type="InParanoid" id="A0A6P8HDC8"/>
<dbReference type="PRINTS" id="PR00625">
    <property type="entry name" value="JDOMAIN"/>
</dbReference>
<evidence type="ECO:0000256" key="5">
    <source>
        <dbReference type="ARBA" id="ARBA00035043"/>
    </source>
</evidence>
<feature type="transmembrane region" description="Helical" evidence="6">
    <location>
        <begin position="516"/>
        <end position="537"/>
    </location>
</feature>
<dbReference type="Gene3D" id="3.40.30.10">
    <property type="entry name" value="Glutaredoxin"/>
    <property type="match status" value="1"/>
</dbReference>
<evidence type="ECO:0000256" key="4">
    <source>
        <dbReference type="ARBA" id="ARBA00035002"/>
    </source>
</evidence>
<evidence type="ECO:0000256" key="3">
    <source>
        <dbReference type="ARBA" id="ARBA00023006"/>
    </source>
</evidence>
<dbReference type="Gene3D" id="1.10.287.110">
    <property type="entry name" value="DnaJ domain"/>
    <property type="match status" value="1"/>
</dbReference>
<keyword evidence="6" id="KW-0812">Transmembrane</keyword>
<feature type="domain" description="J" evidence="8">
    <location>
        <begin position="28"/>
        <end position="92"/>
    </location>
</feature>
<evidence type="ECO:0000313" key="9">
    <source>
        <dbReference type="Proteomes" id="UP000515163"/>
    </source>
</evidence>
<dbReference type="Pfam" id="PF00085">
    <property type="entry name" value="Thioredoxin"/>
    <property type="match status" value="1"/>
</dbReference>
<feature type="transmembrane region" description="Helical" evidence="6">
    <location>
        <begin position="549"/>
        <end position="569"/>
    </location>
</feature>
<keyword evidence="6" id="KW-1133">Transmembrane helix</keyword>
<organism evidence="9 10">
    <name type="scientific">Actinia tenebrosa</name>
    <name type="common">Australian red waratah sea anemone</name>
    <dbReference type="NCBI Taxonomy" id="6105"/>
    <lineage>
        <taxon>Eukaryota</taxon>
        <taxon>Metazoa</taxon>
        <taxon>Cnidaria</taxon>
        <taxon>Anthozoa</taxon>
        <taxon>Hexacorallia</taxon>
        <taxon>Actiniaria</taxon>
        <taxon>Actiniidae</taxon>
        <taxon>Actinia</taxon>
    </lineage>
</organism>
<keyword evidence="7" id="KW-0732">Signal</keyword>
<reference evidence="10" key="1">
    <citation type="submission" date="2025-08" db="UniProtKB">
        <authorList>
            <consortium name="RefSeq"/>
        </authorList>
    </citation>
    <scope>IDENTIFICATION</scope>
    <source>
        <tissue evidence="10">Tentacle</tissue>
    </source>
</reference>
<keyword evidence="3" id="KW-0072">Autophagy</keyword>
<name>A0A6P8HDC8_ACTTE</name>
<dbReference type="PROSITE" id="PS00636">
    <property type="entry name" value="DNAJ_1"/>
    <property type="match status" value="1"/>
</dbReference>
<dbReference type="InterPro" id="IPR052448">
    <property type="entry name" value="DnaJ_C16_autophagy_reg"/>
</dbReference>
<sequence>MSQKTTVVLVVLILGLVYSSLSSNSKEDPYEILGVSRFSSQQQIKKAYKKLARNWHPDKNDNPEAQEKFIKINEAYEILSNPEKRKEYDDYGHFGPNAQQYTRREPFFDTHGGFSFFFNDGPSSHTRNDFISNQVYQSHILPNSYQKPYVIEIISNWCLPCMQIEDTWDRASNDLKNLGVGSGVININRNPRLVDHLGVDHVPQIIGVINGQVYFFKKRISVRELKEFVVELFPLDLIQRVTTKNLDSFLNVDDNRPKVLLFSPKAVPSLLYHVVGFANQKRLSFGFVSTSNTDGEKLRRKFKALPNEPSVMIFKEEKSVPEVVVEGSELKSGKLREIVESNKYLILPRLSSQNVFQDLCPEERFRSQRKLCVILFTKKGKNEEEKMKLRTLAKEIPFPSERVHFVYMYEDIQTLVVEAMKDGAAAINTNNGTVLKLAILWNAGNNEIRYTWLPGGWHVTKEPTIDPAVQLKDMLHSIISGSGKMRFKSRVPAFYDEEIPGPLFRIMNKVKNFSKYVLGLATRYVLLLFYVILHNNLKICYYLCLRKENMSIITMIVALFFIGAVGIFLPQGSDLDKRNPKSTNKQKTKSQGPALGYVQLNRSTEKELLKNAPHGQLTVTLLLDSVTPEETASSPLMHAYNDVISCYKRYQNARLFFRFAWLSIPENLQWCTEVMGVDKFGQINPGTVLVLNGYRKTVSVFKPTDLAKNEYFNNLEGDMMGFEDSDESETETQSDSLQGYERMRRKALSLSLRRELPSWIEKLTEGLIKKQKLDEWPVMDE</sequence>
<evidence type="ECO:0000256" key="6">
    <source>
        <dbReference type="SAM" id="Phobius"/>
    </source>
</evidence>
<evidence type="ECO:0000313" key="10">
    <source>
        <dbReference type="RefSeq" id="XP_031554404.1"/>
    </source>
</evidence>
<dbReference type="RefSeq" id="XP_031554404.1">
    <property type="nucleotide sequence ID" value="XM_031698544.1"/>
</dbReference>
<comment type="function">
    <text evidence="4">Plays an important role in regulating the size of autophagosomes during the formation process.</text>
</comment>
<evidence type="ECO:0000256" key="2">
    <source>
        <dbReference type="ARBA" id="ARBA00020921"/>
    </source>
</evidence>
<dbReference type="CDD" id="cd06257">
    <property type="entry name" value="DnaJ"/>
    <property type="match status" value="1"/>
</dbReference>